<dbReference type="AlphaFoldDB" id="A0A1H5LVT3"/>
<reference evidence="3" key="1">
    <citation type="submission" date="2016-10" db="EMBL/GenBank/DDBJ databases">
        <authorList>
            <person name="Varghese N."/>
        </authorList>
    </citation>
    <scope>NUCLEOTIDE SEQUENCE [LARGE SCALE GENOMIC DNA]</scope>
    <source>
        <strain evidence="3">DSM 44719</strain>
    </source>
</reference>
<evidence type="ECO:0000256" key="1">
    <source>
        <dbReference type="SAM" id="MobiDB-lite"/>
    </source>
</evidence>
<dbReference type="RefSeq" id="WP_240320054.1">
    <property type="nucleotide sequence ID" value="NZ_FNTL01000005.1"/>
</dbReference>
<protein>
    <submittedName>
        <fullName evidence="2">PIN domain-containing protein</fullName>
    </submittedName>
</protein>
<dbReference type="EMBL" id="FNTL01000005">
    <property type="protein sequence ID" value="SEE81080.1"/>
    <property type="molecule type" value="Genomic_DNA"/>
</dbReference>
<sequence length="166" mass="17782">MFAAVLDTCVLWPSLQRDFLLSMAVEGLYRPLWSEVILDELEFHEAAKLERRGHFPAAAQAASARLVGTMREYFDDALVTGWEPLEGTFSLPVPDDEHVVATAVVGGAGVIVTDSRKDVPRDRVPGHPGDLAGRVRGRHGISVPGRRGPGGGDAVGAHGAPSDDHR</sequence>
<feature type="region of interest" description="Disordered" evidence="1">
    <location>
        <begin position="118"/>
        <end position="166"/>
    </location>
</feature>
<gene>
    <name evidence="2" type="ORF">SAMN04490220_8450</name>
</gene>
<evidence type="ECO:0000313" key="2">
    <source>
        <dbReference type="EMBL" id="SEE81080.1"/>
    </source>
</evidence>
<organism evidence="2 3">
    <name type="scientific">Rhodococcus jostii</name>
    <dbReference type="NCBI Taxonomy" id="132919"/>
    <lineage>
        <taxon>Bacteria</taxon>
        <taxon>Bacillati</taxon>
        <taxon>Actinomycetota</taxon>
        <taxon>Actinomycetes</taxon>
        <taxon>Mycobacteriales</taxon>
        <taxon>Nocardiaceae</taxon>
        <taxon>Rhodococcus</taxon>
    </lineage>
</organism>
<name>A0A1H5LVT3_RHOJO</name>
<proteinExistence type="predicted"/>
<accession>A0A1H5LVT3</accession>
<evidence type="ECO:0000313" key="3">
    <source>
        <dbReference type="Proteomes" id="UP000183407"/>
    </source>
</evidence>
<dbReference type="Proteomes" id="UP000183407">
    <property type="component" value="Unassembled WGS sequence"/>
</dbReference>